<feature type="chain" id="PRO_5047394876" evidence="1">
    <location>
        <begin position="35"/>
        <end position="528"/>
    </location>
</feature>
<organism evidence="2 3">
    <name type="scientific">Dactylosporangium maewongense</name>
    <dbReference type="NCBI Taxonomy" id="634393"/>
    <lineage>
        <taxon>Bacteria</taxon>
        <taxon>Bacillati</taxon>
        <taxon>Actinomycetota</taxon>
        <taxon>Actinomycetes</taxon>
        <taxon>Micromonosporales</taxon>
        <taxon>Micromonosporaceae</taxon>
        <taxon>Dactylosporangium</taxon>
    </lineage>
</organism>
<accession>A0ABN2A2L6</accession>
<name>A0ABN2A2L6_9ACTN</name>
<gene>
    <name evidence="2" type="ORF">GCM10009827_025370</name>
</gene>
<proteinExistence type="predicted"/>
<dbReference type="Gene3D" id="3.40.390.10">
    <property type="entry name" value="Collagenase (Catalytic Domain)"/>
    <property type="match status" value="1"/>
</dbReference>
<dbReference type="RefSeq" id="WP_344502012.1">
    <property type="nucleotide sequence ID" value="NZ_BAAAQD010000004.1"/>
</dbReference>
<evidence type="ECO:0000313" key="3">
    <source>
        <dbReference type="Proteomes" id="UP001501470"/>
    </source>
</evidence>
<reference evidence="2 3" key="1">
    <citation type="journal article" date="2019" name="Int. J. Syst. Evol. Microbiol.">
        <title>The Global Catalogue of Microorganisms (GCM) 10K type strain sequencing project: providing services to taxonomists for standard genome sequencing and annotation.</title>
        <authorList>
            <consortium name="The Broad Institute Genomics Platform"/>
            <consortium name="The Broad Institute Genome Sequencing Center for Infectious Disease"/>
            <person name="Wu L."/>
            <person name="Ma J."/>
        </authorList>
    </citation>
    <scope>NUCLEOTIDE SEQUENCE [LARGE SCALE GENOMIC DNA]</scope>
    <source>
        <strain evidence="2 3">JCM 15933</strain>
    </source>
</reference>
<evidence type="ECO:0000313" key="2">
    <source>
        <dbReference type="EMBL" id="GAA1510129.1"/>
    </source>
</evidence>
<comment type="caution">
    <text evidence="2">The sequence shown here is derived from an EMBL/GenBank/DDBJ whole genome shotgun (WGS) entry which is preliminary data.</text>
</comment>
<protein>
    <submittedName>
        <fullName evidence="2">Uncharacterized protein</fullName>
    </submittedName>
</protein>
<feature type="signal peptide" evidence="1">
    <location>
        <begin position="1"/>
        <end position="34"/>
    </location>
</feature>
<dbReference type="EMBL" id="BAAAQD010000004">
    <property type="protein sequence ID" value="GAA1510129.1"/>
    <property type="molecule type" value="Genomic_DNA"/>
</dbReference>
<dbReference type="Proteomes" id="UP001501470">
    <property type="component" value="Unassembled WGS sequence"/>
</dbReference>
<sequence length="528" mass="56220">MGNARSPRRIFIAAVSCVAMVLGTQFMLARPASAASTVTVRVVIEHVLEQGCTDNLSGSDFYSKITIGGQDFNFGPIDGEDEISPDWTAEKAVDVDTAATVPVVITLAESDGFLNFEDDVCDISPNGSELDLTVNLVPCAVTGDVSGVCAGPITSAGNGDADIRFRIEVDLPAATPGLAVRCTHTPLWPQPGDTVTITVESLDGTVQVGDTMADLSSGAPGPALVDHKKIADDLEVWVNEPTGPDLHVTGKTTDSYVITDVPAGDLVYGCTAHAGADRVFTGWRRTRVGAPAEGTAIPVSFTGARTNRVDVVFIADSDSYTAATDPAFLADATDVIKGAYYGQDFFLANQQRFNFWLADQRGDADRVAAPTPANPANTNCVLTRPPNWSKDYSWADTGVILHRDTFRDCANGGVFSTEPTSLGTVLHETGHAPFGLADEYCCDGGYFEALPNPNMFDTLAKCQADAPTLGRTAADCRTVTDVRPTPAKSWFLSEPTPNDLMNADRRPPQAADIRRMNWYFDNCAAGKC</sequence>
<keyword evidence="1" id="KW-0732">Signal</keyword>
<evidence type="ECO:0000256" key="1">
    <source>
        <dbReference type="SAM" id="SignalP"/>
    </source>
</evidence>
<keyword evidence="3" id="KW-1185">Reference proteome</keyword>
<dbReference type="InterPro" id="IPR024079">
    <property type="entry name" value="MetalloPept_cat_dom_sf"/>
</dbReference>